<feature type="transmembrane region" description="Helical" evidence="5">
    <location>
        <begin position="241"/>
        <end position="262"/>
    </location>
</feature>
<evidence type="ECO:0000256" key="4">
    <source>
        <dbReference type="ARBA" id="ARBA00023136"/>
    </source>
</evidence>
<feature type="domain" description="O-antigen ligase-related" evidence="6">
    <location>
        <begin position="200"/>
        <end position="363"/>
    </location>
</feature>
<comment type="subcellular location">
    <subcellularLocation>
        <location evidence="1">Membrane</location>
        <topology evidence="1">Multi-pass membrane protein</topology>
    </subcellularLocation>
</comment>
<gene>
    <name evidence="7" type="ORF">B1s21122_04805</name>
</gene>
<keyword evidence="3 5" id="KW-1133">Transmembrane helix</keyword>
<keyword evidence="8" id="KW-1185">Reference proteome</keyword>
<keyword evidence="4 5" id="KW-0472">Membrane</keyword>
<dbReference type="InterPro" id="IPR007016">
    <property type="entry name" value="O-antigen_ligase-rel_domated"/>
</dbReference>
<dbReference type="GO" id="GO:0016020">
    <property type="term" value="C:membrane"/>
    <property type="evidence" value="ECO:0007669"/>
    <property type="project" value="UniProtKB-SubCell"/>
</dbReference>
<dbReference type="EMBL" id="CP016768">
    <property type="protein sequence ID" value="ASY09643.1"/>
    <property type="molecule type" value="Genomic_DNA"/>
</dbReference>
<feature type="transmembrane region" description="Helical" evidence="5">
    <location>
        <begin position="131"/>
        <end position="151"/>
    </location>
</feature>
<organism evidence="7 8">
    <name type="scientific">Candidatus Nanopelagicus limnae</name>
    <dbReference type="NCBI Taxonomy" id="1884634"/>
    <lineage>
        <taxon>Bacteria</taxon>
        <taxon>Bacillati</taxon>
        <taxon>Actinomycetota</taxon>
        <taxon>Actinomycetes</taxon>
        <taxon>Candidatus Nanopelagicales</taxon>
        <taxon>Candidatus Nanopelagicaceae</taxon>
        <taxon>Candidatus Nanopelagicus</taxon>
    </lineage>
</organism>
<dbReference type="KEGG" id="abam:B1s21122_04805"/>
<feature type="transmembrane region" description="Helical" evidence="5">
    <location>
        <begin position="21"/>
        <end position="39"/>
    </location>
</feature>
<evidence type="ECO:0000256" key="3">
    <source>
        <dbReference type="ARBA" id="ARBA00022989"/>
    </source>
</evidence>
<dbReference type="OrthoDB" id="4578889at2"/>
<feature type="transmembrane region" description="Helical" evidence="5">
    <location>
        <begin position="76"/>
        <end position="93"/>
    </location>
</feature>
<dbReference type="AlphaFoldDB" id="A0A249JYN0"/>
<keyword evidence="2 5" id="KW-0812">Transmembrane</keyword>
<feature type="transmembrane region" description="Helical" evidence="5">
    <location>
        <begin position="352"/>
        <end position="371"/>
    </location>
</feature>
<evidence type="ECO:0000256" key="5">
    <source>
        <dbReference type="SAM" id="Phobius"/>
    </source>
</evidence>
<evidence type="ECO:0000313" key="7">
    <source>
        <dbReference type="EMBL" id="ASY09643.1"/>
    </source>
</evidence>
<evidence type="ECO:0000259" key="6">
    <source>
        <dbReference type="Pfam" id="PF04932"/>
    </source>
</evidence>
<feature type="transmembrane region" description="Helical" evidence="5">
    <location>
        <begin position="210"/>
        <end position="229"/>
    </location>
</feature>
<sequence>MTKEVLNEDIHSQRFTVTSENLIILAVSLSLFGGRWISYIGFPNYNLFLVDLFYFFGLLGIVIFQKKSFNSKNTILITFILTLFISFQIFRNLNLPLITRLRDLVPFLYLIATPVIIRKFPETAWIRTIKVARYATLFGAIWTDLVLLGILKEFSALQQFSGVPIFSARWDHSGISLCIGLLLWGSFPRAKLRDNTLVRLFLLSSILLQYSRASYVGLFFVLLSIYFVAKSRKKIDPFQKTSFLNACLALSIVAIPILTLVAPMLPQKSALSRIGIENLFSPGKLIQDTRNSGTANARIESQKLLTGWIYQNQLEFLGAGPGREMVLESKAYVFLSGARDVRSPHSWFYGNFGRFGYLGLIMWHLICFSYIRAQRARLQVFDFPANILIVIYIIALFGVVMESPFGILPFSFFLGGGKLLDLSKDD</sequence>
<evidence type="ECO:0000313" key="8">
    <source>
        <dbReference type="Proteomes" id="UP000217153"/>
    </source>
</evidence>
<proteinExistence type="predicted"/>
<reference evidence="8" key="1">
    <citation type="submission" date="2016-10" db="EMBL/GenBank/DDBJ databases">
        <title>High microdiversification within the ubiquitous acI lineage of Actinobacteria.</title>
        <authorList>
            <person name="Neuenschwander S.M."/>
            <person name="Salcher M."/>
            <person name="Ghai R."/>
            <person name="Pernthaler J."/>
        </authorList>
    </citation>
    <scope>NUCLEOTIDE SEQUENCE [LARGE SCALE GENOMIC DNA]</scope>
</reference>
<evidence type="ECO:0000256" key="2">
    <source>
        <dbReference type="ARBA" id="ARBA00022692"/>
    </source>
</evidence>
<dbReference type="Proteomes" id="UP000217153">
    <property type="component" value="Chromosome"/>
</dbReference>
<evidence type="ECO:0000256" key="1">
    <source>
        <dbReference type="ARBA" id="ARBA00004141"/>
    </source>
</evidence>
<feature type="transmembrane region" description="Helical" evidence="5">
    <location>
        <begin position="45"/>
        <end position="64"/>
    </location>
</feature>
<dbReference type="Pfam" id="PF04932">
    <property type="entry name" value="Wzy_C"/>
    <property type="match status" value="1"/>
</dbReference>
<dbReference type="RefSeq" id="WP_095680949.1">
    <property type="nucleotide sequence ID" value="NZ_CP016768.2"/>
</dbReference>
<accession>A0A249JYN0</accession>
<feature type="transmembrane region" description="Helical" evidence="5">
    <location>
        <begin position="383"/>
        <end position="401"/>
    </location>
</feature>
<protein>
    <recommendedName>
        <fullName evidence="6">O-antigen ligase-related domain-containing protein</fullName>
    </recommendedName>
</protein>
<name>A0A249JYN0_9ACTN</name>